<reference evidence="1" key="2">
    <citation type="journal article" date="2015" name="Fish Shellfish Immunol.">
        <title>Early steps in the European eel (Anguilla anguilla)-Vibrio vulnificus interaction in the gills: Role of the RtxA13 toxin.</title>
        <authorList>
            <person name="Callol A."/>
            <person name="Pajuelo D."/>
            <person name="Ebbesson L."/>
            <person name="Teles M."/>
            <person name="MacKenzie S."/>
            <person name="Amaro C."/>
        </authorList>
    </citation>
    <scope>NUCLEOTIDE SEQUENCE</scope>
</reference>
<sequence length="27" mass="3144">MHGTKLCVFLNFNLWTKFLCILEAGIM</sequence>
<proteinExistence type="predicted"/>
<evidence type="ECO:0000313" key="1">
    <source>
        <dbReference type="EMBL" id="JAH79247.1"/>
    </source>
</evidence>
<accession>A0A0E9VMH6</accession>
<reference evidence="1" key="1">
    <citation type="submission" date="2014-11" db="EMBL/GenBank/DDBJ databases">
        <authorList>
            <person name="Amaro Gonzalez C."/>
        </authorList>
    </citation>
    <scope>NUCLEOTIDE SEQUENCE</scope>
</reference>
<dbReference type="AlphaFoldDB" id="A0A0E9VMH6"/>
<organism evidence="1">
    <name type="scientific">Anguilla anguilla</name>
    <name type="common">European freshwater eel</name>
    <name type="synonym">Muraena anguilla</name>
    <dbReference type="NCBI Taxonomy" id="7936"/>
    <lineage>
        <taxon>Eukaryota</taxon>
        <taxon>Metazoa</taxon>
        <taxon>Chordata</taxon>
        <taxon>Craniata</taxon>
        <taxon>Vertebrata</taxon>
        <taxon>Euteleostomi</taxon>
        <taxon>Actinopterygii</taxon>
        <taxon>Neopterygii</taxon>
        <taxon>Teleostei</taxon>
        <taxon>Anguilliformes</taxon>
        <taxon>Anguillidae</taxon>
        <taxon>Anguilla</taxon>
    </lineage>
</organism>
<protein>
    <submittedName>
        <fullName evidence="1">Uncharacterized protein</fullName>
    </submittedName>
</protein>
<dbReference type="EMBL" id="GBXM01029330">
    <property type="protein sequence ID" value="JAH79247.1"/>
    <property type="molecule type" value="Transcribed_RNA"/>
</dbReference>
<name>A0A0E9VMH6_ANGAN</name>